<feature type="non-terminal residue" evidence="1">
    <location>
        <position position="90"/>
    </location>
</feature>
<proteinExistence type="predicted"/>
<dbReference type="EMBL" id="HAEF01014313">
    <property type="protein sequence ID" value="SBR55472.1"/>
    <property type="molecule type" value="Transcribed_RNA"/>
</dbReference>
<gene>
    <name evidence="1" type="primary">FAM83H</name>
</gene>
<evidence type="ECO:0000313" key="1">
    <source>
        <dbReference type="EMBL" id="SBR55472.1"/>
    </source>
</evidence>
<reference evidence="1" key="2">
    <citation type="submission" date="2016-06" db="EMBL/GenBank/DDBJ databases">
        <title>The genome of a short-lived fish provides insights into sex chromosome evolution and the genetic control of aging.</title>
        <authorList>
            <person name="Reichwald K."/>
            <person name="Felder M."/>
            <person name="Petzold A."/>
            <person name="Koch P."/>
            <person name="Groth M."/>
            <person name="Platzer M."/>
        </authorList>
    </citation>
    <scope>NUCLEOTIDE SEQUENCE</scope>
    <source>
        <tissue evidence="1">Brain</tissue>
    </source>
</reference>
<sequence length="90" mass="10311">MATMNSSTKQMWWTFFPQRKSSILRTMFRFPSTSASLSSISWGPEEMAPQTLTGLFTQTWMSPVWTLAGLRCMLSLNPQKSQLFLTPLSR</sequence>
<dbReference type="AlphaFoldDB" id="A0A1A8MFA6"/>
<protein>
    <submittedName>
        <fullName evidence="1">Family with sequence similarity 83, member H</fullName>
    </submittedName>
</protein>
<name>A0A1A8MFA6_9TELE</name>
<organism evidence="1">
    <name type="scientific">Nothobranchius pienaari</name>
    <dbReference type="NCBI Taxonomy" id="704102"/>
    <lineage>
        <taxon>Eukaryota</taxon>
        <taxon>Metazoa</taxon>
        <taxon>Chordata</taxon>
        <taxon>Craniata</taxon>
        <taxon>Vertebrata</taxon>
        <taxon>Euteleostomi</taxon>
        <taxon>Actinopterygii</taxon>
        <taxon>Neopterygii</taxon>
        <taxon>Teleostei</taxon>
        <taxon>Neoteleostei</taxon>
        <taxon>Acanthomorphata</taxon>
        <taxon>Ovalentaria</taxon>
        <taxon>Atherinomorphae</taxon>
        <taxon>Cyprinodontiformes</taxon>
        <taxon>Nothobranchiidae</taxon>
        <taxon>Nothobranchius</taxon>
    </lineage>
</organism>
<reference evidence="1" key="1">
    <citation type="submission" date="2016-05" db="EMBL/GenBank/DDBJ databases">
        <authorList>
            <person name="Lavstsen T."/>
            <person name="Jespersen J.S."/>
        </authorList>
    </citation>
    <scope>NUCLEOTIDE SEQUENCE</scope>
    <source>
        <tissue evidence="1">Brain</tissue>
    </source>
</reference>
<accession>A0A1A8MFA6</accession>